<dbReference type="GeneID" id="20249404"/>
<dbReference type="EMBL" id="KB202481">
    <property type="protein sequence ID" value="ESO90159.1"/>
    <property type="molecule type" value="Genomic_DNA"/>
</dbReference>
<proteinExistence type="predicted"/>
<feature type="compositionally biased region" description="Basic and acidic residues" evidence="1">
    <location>
        <begin position="599"/>
        <end position="610"/>
    </location>
</feature>
<dbReference type="InterPro" id="IPR056499">
    <property type="entry name" value="Beta-prop_HPS5-like"/>
</dbReference>
<dbReference type="Pfam" id="PF06462">
    <property type="entry name" value="Hyd_WA"/>
    <property type="match status" value="1"/>
</dbReference>
<dbReference type="OMA" id="WFRTGVC"/>
<dbReference type="SMART" id="SM00706">
    <property type="entry name" value="TECPR"/>
    <property type="match status" value="6"/>
</dbReference>
<dbReference type="InterPro" id="IPR015943">
    <property type="entry name" value="WD40/YVTN_repeat-like_dom_sf"/>
</dbReference>
<evidence type="ECO:0000313" key="4">
    <source>
        <dbReference type="Proteomes" id="UP000030746"/>
    </source>
</evidence>
<feature type="compositionally biased region" description="Basic and acidic residues" evidence="1">
    <location>
        <begin position="621"/>
        <end position="646"/>
    </location>
</feature>
<dbReference type="Pfam" id="PF19193">
    <property type="entry name" value="Tectonin"/>
    <property type="match status" value="2"/>
</dbReference>
<dbReference type="Pfam" id="PF23756">
    <property type="entry name" value="Beta-prop_HPS5"/>
    <property type="match status" value="1"/>
</dbReference>
<sequence>MQCDLILTCVDVTDDYIALGTNIGLVFLYNRIKQTMERLKTDSTMDVITCVKLHHGLDYQLAMGLSSGYIIIYLLPSKALDKNKTLQKVDIKDVHLVGITYIEWSTNGMKLFSGDKNGRVFVTNVDFYTSEFKSEILLDEDKSDSEIIQINYDHKAVLISTKYRSQVVRTDLEHSKPVQIGVQDRKITGNFGACFIPEMCKPSDAKLYACRPGSRVWLANIGGTVLNTFIFKDVLSDTNPIIPIKTLEKNKNADTRFGRVYMYQDNEILTYNNNTMFIIEPSTSQIIGVQDKIGEIIDLAVNRDEIFVLRKNTELALIRLAYKPEEMKHTVNLPLTHPTPSPKDASPSHTPATASFTKLNESAKGFFQKNVFDKFKHLDFKHGSRNLPEESSVKSLIDGEEGQVVSPDLPPVVQLKTPDLTGLQIFPDREASPSPEKIPSNTSSPTKMPSTIQSPEQVKLQVSTEDRSRPVTPVFINENLSNLDSQISQSSSASSSSQRLVDNDIVFSHKVKKKKKRGKAEKLKERDDDSDEKVSIKSTESMTNLSSLDSEQKTSFSSLVNDGSPTSDKGLNALSRADDILKRSLAILKTDEPSIDTINLEKNKVEKSDPKTNSTPAANATEKRVEKNAEKTEVKLDQFKVNKKDNAIVASEPSKVQESKPSTSKTQHPNENKPEEKAPVLSPSVKDATTRDSTSDYSDDIYSIYKNPYSDSSFSSVSSPQTSILSPETEAYLSQPSASKLEPRRLESVEGKMDLTVNIFDEVSTGANTYSLCVSETHIWFTDKSENIYYSSVLGPKIVWRKAAGTASQVAVSSKGHIVWRLHKNVAFAGTKLTSKRPEGLKWVEAVRDVAYVAVDDFTAWYIKVDGNIMFQKGLSKDRPCFKSIPIPCEYNIKQIACYNGVVWAITNDMKLIYRQGITVDCKEGTSWEFVDCGVDSLLFGHVILEKNNGWAVDVLGGIWFVSEVTKDNPMGNCKWYQVPTNEYFLQESTTLDNLKSLASKLDPQKLSYLISSNRGGLIAVNKSGVWVCPEYKNILHVCRGNIQGFRWSECPPIGMATSTAWKHVCANLLDIEWGLVWAQQPNGDMYTFPPTTRSASMVALSPMMICLTGCKDTVWGLTVEGQVVARCGMGRYCPQGSNWMTLNLSQLGDAHLIHISCNNQYIWAVDASGMVYQRIGSKAPTNQELSPVWLPLDSFSGIVFNHIAVGFNDWMVWATDSKKMVYVRLGITENLPIGKEWRQAPGIHAVKLSISKTGVWALNQQNEIFYRYGITERNVLGDYWKKVPGLCTCISVSPNDELWGVNNNGSLLQCHSKFLQRQEKVDEIVLRTLSVGSDEGEWELV</sequence>
<name>V4BMJ4_LOTGI</name>
<evidence type="ECO:0000256" key="1">
    <source>
        <dbReference type="SAM" id="MobiDB-lite"/>
    </source>
</evidence>
<dbReference type="RefSeq" id="XP_009059233.1">
    <property type="nucleotide sequence ID" value="XM_009060985.1"/>
</dbReference>
<dbReference type="InterPro" id="IPR036322">
    <property type="entry name" value="WD40_repeat_dom_sf"/>
</dbReference>
<feature type="region of interest" description="Disordered" evidence="1">
    <location>
        <begin position="591"/>
        <end position="697"/>
    </location>
</feature>
<dbReference type="OrthoDB" id="9930272at2759"/>
<dbReference type="SUPFAM" id="SSF50978">
    <property type="entry name" value="WD40 repeat-like"/>
    <property type="match status" value="1"/>
</dbReference>
<gene>
    <name evidence="3" type="ORF">LOTGIDRAFT_233953</name>
</gene>
<dbReference type="KEGG" id="lgi:LOTGIDRAFT_233953"/>
<dbReference type="Gene3D" id="2.130.10.10">
    <property type="entry name" value="YVTN repeat-like/Quinoprotein amine dehydrogenase"/>
    <property type="match status" value="1"/>
</dbReference>
<dbReference type="CTD" id="20249404"/>
<keyword evidence="4" id="KW-1185">Reference proteome</keyword>
<feature type="region of interest" description="Disordered" evidence="1">
    <location>
        <begin position="512"/>
        <end position="572"/>
    </location>
</feature>
<evidence type="ECO:0000313" key="3">
    <source>
        <dbReference type="EMBL" id="ESO90159.1"/>
    </source>
</evidence>
<accession>V4BMJ4</accession>
<dbReference type="STRING" id="225164.V4BMJ4"/>
<feature type="region of interest" description="Disordered" evidence="1">
    <location>
        <begin position="332"/>
        <end position="353"/>
    </location>
</feature>
<dbReference type="InterPro" id="IPR006624">
    <property type="entry name" value="Beta-propeller_rpt_TECPR"/>
</dbReference>
<feature type="compositionally biased region" description="Basic and acidic residues" evidence="1">
    <location>
        <begin position="668"/>
        <end position="678"/>
    </location>
</feature>
<feature type="domain" description="HPS5-like beta-propeller" evidence="2">
    <location>
        <begin position="7"/>
        <end position="311"/>
    </location>
</feature>
<feature type="compositionally biased region" description="Basic and acidic residues" evidence="1">
    <location>
        <begin position="520"/>
        <end position="535"/>
    </location>
</feature>
<dbReference type="GO" id="GO:0032527">
    <property type="term" value="P:protein exit from endoplasmic reticulum"/>
    <property type="evidence" value="ECO:0007669"/>
    <property type="project" value="TreeGrafter"/>
</dbReference>
<protein>
    <recommendedName>
        <fullName evidence="2">HPS5-like beta-propeller domain-containing protein</fullName>
    </recommendedName>
</protein>
<dbReference type="PANTHER" id="PTHR23287:SF16">
    <property type="entry name" value="TECTONIN BETA-PROPELLER REPEAT-CONTAINING PROTEIN 2"/>
    <property type="match status" value="1"/>
</dbReference>
<dbReference type="HOGENOM" id="CLU_005841_0_0_1"/>
<evidence type="ECO:0000259" key="2">
    <source>
        <dbReference type="Pfam" id="PF23756"/>
    </source>
</evidence>
<feature type="compositionally biased region" description="Polar residues" evidence="1">
    <location>
        <begin position="536"/>
        <end position="569"/>
    </location>
</feature>
<feature type="compositionally biased region" description="Polar residues" evidence="1">
    <location>
        <begin position="439"/>
        <end position="463"/>
    </location>
</feature>
<dbReference type="InterPro" id="IPR009091">
    <property type="entry name" value="RCC1/BLIP-II"/>
</dbReference>
<feature type="region of interest" description="Disordered" evidence="1">
    <location>
        <begin position="425"/>
        <end position="469"/>
    </location>
</feature>
<reference evidence="3 4" key="1">
    <citation type="journal article" date="2013" name="Nature">
        <title>Insights into bilaterian evolution from three spiralian genomes.</title>
        <authorList>
            <person name="Simakov O."/>
            <person name="Marletaz F."/>
            <person name="Cho S.J."/>
            <person name="Edsinger-Gonzales E."/>
            <person name="Havlak P."/>
            <person name="Hellsten U."/>
            <person name="Kuo D.H."/>
            <person name="Larsson T."/>
            <person name="Lv J."/>
            <person name="Arendt D."/>
            <person name="Savage R."/>
            <person name="Osoegawa K."/>
            <person name="de Jong P."/>
            <person name="Grimwood J."/>
            <person name="Chapman J.A."/>
            <person name="Shapiro H."/>
            <person name="Aerts A."/>
            <person name="Otillar R.P."/>
            <person name="Terry A.Y."/>
            <person name="Boore J.L."/>
            <person name="Grigoriev I.V."/>
            <person name="Lindberg D.R."/>
            <person name="Seaver E.C."/>
            <person name="Weisblat D.A."/>
            <person name="Putnam N.H."/>
            <person name="Rokhsar D.S."/>
        </authorList>
    </citation>
    <scope>NUCLEOTIDE SEQUENCE [LARGE SCALE GENOMIC DNA]</scope>
</reference>
<dbReference type="GO" id="GO:0005737">
    <property type="term" value="C:cytoplasm"/>
    <property type="evidence" value="ECO:0007669"/>
    <property type="project" value="GOC"/>
</dbReference>
<organism evidence="3 4">
    <name type="scientific">Lottia gigantea</name>
    <name type="common">Giant owl limpet</name>
    <dbReference type="NCBI Taxonomy" id="225164"/>
    <lineage>
        <taxon>Eukaryota</taxon>
        <taxon>Metazoa</taxon>
        <taxon>Spiralia</taxon>
        <taxon>Lophotrochozoa</taxon>
        <taxon>Mollusca</taxon>
        <taxon>Gastropoda</taxon>
        <taxon>Patellogastropoda</taxon>
        <taxon>Lottioidea</taxon>
        <taxon>Lottiidae</taxon>
        <taxon>Lottia</taxon>
    </lineage>
</organism>
<feature type="compositionally biased region" description="Polar residues" evidence="1">
    <location>
        <begin position="654"/>
        <end position="667"/>
    </location>
</feature>
<dbReference type="PANTHER" id="PTHR23287">
    <property type="entry name" value="RUBY-EYE2-LIKE PROTEIN"/>
    <property type="match status" value="1"/>
</dbReference>
<dbReference type="Proteomes" id="UP000030746">
    <property type="component" value="Unassembled WGS sequence"/>
</dbReference>
<dbReference type="SUPFAM" id="SSF50985">
    <property type="entry name" value="RCC1/BLIP-II"/>
    <property type="match status" value="1"/>
</dbReference>